<comment type="caution">
    <text evidence="2">The sequence shown here is derived from an EMBL/GenBank/DDBJ whole genome shotgun (WGS) entry which is preliminary data.</text>
</comment>
<dbReference type="OrthoDB" id="6038362at2"/>
<dbReference type="RefSeq" id="WP_057632515.1">
    <property type="nucleotide sequence ID" value="NZ_LDJI01000009.1"/>
</dbReference>
<protein>
    <submittedName>
        <fullName evidence="2">Uncharacterized protein</fullName>
    </submittedName>
</protein>
<dbReference type="EMBL" id="LDJI01000009">
    <property type="protein sequence ID" value="KRG65164.1"/>
    <property type="molecule type" value="Genomic_DNA"/>
</dbReference>
<accession>A0A0R0C628</accession>
<feature type="region of interest" description="Disordered" evidence="1">
    <location>
        <begin position="39"/>
        <end position="58"/>
    </location>
</feature>
<dbReference type="PATRIC" id="fig|405444.3.peg.3698"/>
<evidence type="ECO:0000256" key="1">
    <source>
        <dbReference type="SAM" id="MobiDB-lite"/>
    </source>
</evidence>
<evidence type="ECO:0000313" key="3">
    <source>
        <dbReference type="Proteomes" id="UP000050864"/>
    </source>
</evidence>
<dbReference type="Proteomes" id="UP000050864">
    <property type="component" value="Unassembled WGS sequence"/>
</dbReference>
<keyword evidence="3" id="KW-1185">Reference proteome</keyword>
<organism evidence="2 3">
    <name type="scientific">Stenotrophomonas humi</name>
    <dbReference type="NCBI Taxonomy" id="405444"/>
    <lineage>
        <taxon>Bacteria</taxon>
        <taxon>Pseudomonadati</taxon>
        <taxon>Pseudomonadota</taxon>
        <taxon>Gammaproteobacteria</taxon>
        <taxon>Lysobacterales</taxon>
        <taxon>Lysobacteraceae</taxon>
        <taxon>Stenotrophomonas</taxon>
    </lineage>
</organism>
<proteinExistence type="predicted"/>
<gene>
    <name evidence="2" type="ORF">ABB26_04935</name>
</gene>
<reference evidence="2 3" key="1">
    <citation type="submission" date="2015-05" db="EMBL/GenBank/DDBJ databases">
        <title>Genome sequencing and analysis of members of genus Stenotrophomonas.</title>
        <authorList>
            <person name="Patil P.P."/>
            <person name="Midha S."/>
            <person name="Patil P.B."/>
        </authorList>
    </citation>
    <scope>NUCLEOTIDE SEQUENCE [LARGE SCALE GENOMIC DNA]</scope>
    <source>
        <strain evidence="2 3">DSM 18929</strain>
    </source>
</reference>
<dbReference type="STRING" id="405444.ABB26_04935"/>
<feature type="compositionally biased region" description="Polar residues" evidence="1">
    <location>
        <begin position="39"/>
        <end position="49"/>
    </location>
</feature>
<sequence length="266" mass="27441">MSFRFYNPAPVFHDLLGLDPCNGGSLTFCELGTTTPKGTWADQDQTIPNENPVPLDSAGRSNTNIWLDGGYTVTLRAGDGTVVWARDVDSGQGAGAALPPMEPGKFLTTDGSNWLLADVRQVPDPSGSPDTILGTDGANLIWTAKAEPPPAAEVSGVDKVIIKTGGDTDWMILKGQGTSPASGTQKSSLPVTFATAFKAGTTPNVTLIPSPGLQASGAVVVPYLSSVPTATGFTAAFDVAEGNPSEANVNTPIVFQWIAQGQVPAA</sequence>
<evidence type="ECO:0000313" key="2">
    <source>
        <dbReference type="EMBL" id="KRG65164.1"/>
    </source>
</evidence>
<name>A0A0R0C628_9GAMM</name>
<dbReference type="AlphaFoldDB" id="A0A0R0C628"/>